<comment type="caution">
    <text evidence="4">The sequence shown here is derived from an EMBL/GenBank/DDBJ whole genome shotgun (WGS) entry which is preliminary data.</text>
</comment>
<dbReference type="PRINTS" id="PR00455">
    <property type="entry name" value="HTHTETR"/>
</dbReference>
<organism evidence="4 5">
    <name type="scientific">Sodalis ligni</name>
    <dbReference type="NCBI Taxonomy" id="2697027"/>
    <lineage>
        <taxon>Bacteria</taxon>
        <taxon>Pseudomonadati</taxon>
        <taxon>Pseudomonadota</taxon>
        <taxon>Gammaproteobacteria</taxon>
        <taxon>Enterobacterales</taxon>
        <taxon>Bruguierivoracaceae</taxon>
        <taxon>Sodalis</taxon>
    </lineage>
</organism>
<dbReference type="PROSITE" id="PS50977">
    <property type="entry name" value="HTH_TETR_2"/>
    <property type="match status" value="1"/>
</dbReference>
<accession>A0A4R1NF47</accession>
<dbReference type="RefSeq" id="WP_132925183.1">
    <property type="nucleotide sequence ID" value="NZ_SJOI01000001.1"/>
</dbReference>
<evidence type="ECO:0000313" key="4">
    <source>
        <dbReference type="EMBL" id="TCL06073.1"/>
    </source>
</evidence>
<dbReference type="SUPFAM" id="SSF46689">
    <property type="entry name" value="Homeodomain-like"/>
    <property type="match status" value="1"/>
</dbReference>
<keyword evidence="5" id="KW-1185">Reference proteome</keyword>
<dbReference type="InterPro" id="IPR050109">
    <property type="entry name" value="HTH-type_TetR-like_transc_reg"/>
</dbReference>
<evidence type="ECO:0000259" key="3">
    <source>
        <dbReference type="PROSITE" id="PS50977"/>
    </source>
</evidence>
<dbReference type="PANTHER" id="PTHR30328:SF54">
    <property type="entry name" value="HTH-TYPE TRANSCRIPTIONAL REPRESSOR SCO4008"/>
    <property type="match status" value="1"/>
</dbReference>
<dbReference type="PANTHER" id="PTHR30328">
    <property type="entry name" value="TRANSCRIPTIONAL REPRESSOR"/>
    <property type="match status" value="1"/>
</dbReference>
<dbReference type="Gene3D" id="1.10.357.10">
    <property type="entry name" value="Tetracycline Repressor, domain 2"/>
    <property type="match status" value="1"/>
</dbReference>
<sequence length="218" mass="24812">MSADIGSKRKRDPALTQSRILAAAREEFAQKGFDGARVEKIAAAAQVNKQLLYHYFENKDRLFTRVLEDAYRDIRQQEAALALDHLPADQAVMALVEFTWRYYLAHPEFIRLLNSENQMQARHLNHSADVLHINASWLAIAKNLLARGRSEGTLRDDIDAMQLNINISALGFFYLINSATLSLVYQRDLTAAQALEDRLAVMKDTVRCWLRPISRAQA</sequence>
<name>A0A4R1NF47_9GAMM</name>
<evidence type="ECO:0000313" key="5">
    <source>
        <dbReference type="Proteomes" id="UP000294555"/>
    </source>
</evidence>
<evidence type="ECO:0000256" key="1">
    <source>
        <dbReference type="ARBA" id="ARBA00023125"/>
    </source>
</evidence>
<dbReference type="Proteomes" id="UP000294555">
    <property type="component" value="Unassembled WGS sequence"/>
</dbReference>
<keyword evidence="1 2" id="KW-0238">DNA-binding</keyword>
<dbReference type="OrthoDB" id="2356263at2"/>
<feature type="domain" description="HTH tetR-type" evidence="3">
    <location>
        <begin position="14"/>
        <end position="74"/>
    </location>
</feature>
<dbReference type="AlphaFoldDB" id="A0A4R1NF47"/>
<gene>
    <name evidence="4" type="ORF">EZJ58_4298</name>
</gene>
<dbReference type="Pfam" id="PF00440">
    <property type="entry name" value="TetR_N"/>
    <property type="match status" value="1"/>
</dbReference>
<dbReference type="Pfam" id="PF17938">
    <property type="entry name" value="TetR_C_29"/>
    <property type="match status" value="1"/>
</dbReference>
<dbReference type="EMBL" id="SJOI01000001">
    <property type="protein sequence ID" value="TCL06073.1"/>
    <property type="molecule type" value="Genomic_DNA"/>
</dbReference>
<dbReference type="InterPro" id="IPR041474">
    <property type="entry name" value="NicS_C"/>
</dbReference>
<evidence type="ECO:0000256" key="2">
    <source>
        <dbReference type="PROSITE-ProRule" id="PRU00335"/>
    </source>
</evidence>
<dbReference type="InterPro" id="IPR036271">
    <property type="entry name" value="Tet_transcr_reg_TetR-rel_C_sf"/>
</dbReference>
<feature type="DNA-binding region" description="H-T-H motif" evidence="2">
    <location>
        <begin position="37"/>
        <end position="56"/>
    </location>
</feature>
<dbReference type="GO" id="GO:0003677">
    <property type="term" value="F:DNA binding"/>
    <property type="evidence" value="ECO:0007669"/>
    <property type="project" value="UniProtKB-UniRule"/>
</dbReference>
<proteinExistence type="predicted"/>
<dbReference type="InterPro" id="IPR001647">
    <property type="entry name" value="HTH_TetR"/>
</dbReference>
<reference evidence="4 5" key="1">
    <citation type="submission" date="2019-02" db="EMBL/GenBank/DDBJ databases">
        <title>Investigation of anaerobic lignin degradation for improved lignocellulosic biofuels.</title>
        <authorList>
            <person name="Deangelis K."/>
        </authorList>
    </citation>
    <scope>NUCLEOTIDE SEQUENCE [LARGE SCALE GENOMIC DNA]</scope>
    <source>
        <strain evidence="4 5">159R</strain>
    </source>
</reference>
<protein>
    <submittedName>
        <fullName evidence="4">TetR family transcriptional regulator</fullName>
    </submittedName>
</protein>
<dbReference type="InterPro" id="IPR009057">
    <property type="entry name" value="Homeodomain-like_sf"/>
</dbReference>
<dbReference type="SUPFAM" id="SSF48498">
    <property type="entry name" value="Tetracyclin repressor-like, C-terminal domain"/>
    <property type="match status" value="1"/>
</dbReference>